<name>A0ACA9SJU0_9GLOM</name>
<sequence length="226" mass="26053">DPTTDDHNNEDASGRFWNDVVTKFLGCVNQPGGTAVVFFRGNIFGARLVKNPNVPIKRCHGAEGEWEIWILETHILEPIERIDSSGNYDDIEFKIQTVPLVSESDLIIEEQRKNRKNMYKPSNRENAERLKGVVSRSKTILTKGNFVLNPSFPFENHNQDHSYVYNLEGYMPGQVVDYRQRNKKRSGSISNRVCPDNIKNDRKSTSEEDEMDEVLPFSYIRQVVKM</sequence>
<feature type="non-terminal residue" evidence="1">
    <location>
        <position position="1"/>
    </location>
</feature>
<keyword evidence="2" id="KW-1185">Reference proteome</keyword>
<gene>
    <name evidence="1" type="ORF">RPERSI_LOCUS32127</name>
</gene>
<reference evidence="1" key="1">
    <citation type="submission" date="2021-06" db="EMBL/GenBank/DDBJ databases">
        <authorList>
            <person name="Kallberg Y."/>
            <person name="Tangrot J."/>
            <person name="Rosling A."/>
        </authorList>
    </citation>
    <scope>NUCLEOTIDE SEQUENCE</scope>
    <source>
        <strain evidence="1">MA461A</strain>
    </source>
</reference>
<proteinExistence type="predicted"/>
<dbReference type="EMBL" id="CAJVQC010132673">
    <property type="protein sequence ID" value="CAG8842029.1"/>
    <property type="molecule type" value="Genomic_DNA"/>
</dbReference>
<protein>
    <submittedName>
        <fullName evidence="1">7005_t:CDS:1</fullName>
    </submittedName>
</protein>
<evidence type="ECO:0000313" key="2">
    <source>
        <dbReference type="Proteomes" id="UP000789920"/>
    </source>
</evidence>
<organism evidence="1 2">
    <name type="scientific">Racocetra persica</name>
    <dbReference type="NCBI Taxonomy" id="160502"/>
    <lineage>
        <taxon>Eukaryota</taxon>
        <taxon>Fungi</taxon>
        <taxon>Fungi incertae sedis</taxon>
        <taxon>Mucoromycota</taxon>
        <taxon>Glomeromycotina</taxon>
        <taxon>Glomeromycetes</taxon>
        <taxon>Diversisporales</taxon>
        <taxon>Gigasporaceae</taxon>
        <taxon>Racocetra</taxon>
    </lineage>
</organism>
<dbReference type="Proteomes" id="UP000789920">
    <property type="component" value="Unassembled WGS sequence"/>
</dbReference>
<evidence type="ECO:0000313" key="1">
    <source>
        <dbReference type="EMBL" id="CAG8842029.1"/>
    </source>
</evidence>
<accession>A0ACA9SJU0</accession>
<comment type="caution">
    <text evidence="1">The sequence shown here is derived from an EMBL/GenBank/DDBJ whole genome shotgun (WGS) entry which is preliminary data.</text>
</comment>
<feature type="non-terminal residue" evidence="1">
    <location>
        <position position="226"/>
    </location>
</feature>